<evidence type="ECO:0000256" key="3">
    <source>
        <dbReference type="ARBA" id="ARBA00022578"/>
    </source>
</evidence>
<dbReference type="Pfam" id="PF01385">
    <property type="entry name" value="OrfB_IS605"/>
    <property type="match status" value="1"/>
</dbReference>
<sequence>MTESVNEGYMAVKVALDPTPRQERLLRSHAGAARFAYNKAIEHAREVIRAGGGCPVSYYALRRWWNASKVKLAPWWRECSKEAFNSGLEAAATALSNWLASCHHWRKGPKVGFPRFKDAESRPYFAYTTGTFGPIAGDPKGLALPRIGRVHCFENVAQRVGDRRVIRMAVTRSDEHWTTSLLVVTRRTDTPPRDARIVGVDLGLKTLATLSDGTVVPNPRNHNRDAARQRRADEAVARAMPGSKRQARAIRHAGRIRRHTANRRRDGLEKLVSALVRRYDVIAIETLNVKGMAANPALRTQVLDAGFATFARLLEARAPLHGAVVHRVDRWYPSSKRCSACGHVRRHLELDERTYICPECGLSIDRDLNAAINLRLVAVGATETKNAREGANQAAAKAA</sequence>
<evidence type="ECO:0000256" key="5">
    <source>
        <dbReference type="ARBA" id="ARBA00022833"/>
    </source>
</evidence>
<evidence type="ECO:0000313" key="11">
    <source>
        <dbReference type="EMBL" id="KAB6028274.1"/>
    </source>
</evidence>
<dbReference type="GO" id="GO:0046872">
    <property type="term" value="F:metal ion binding"/>
    <property type="evidence" value="ECO:0007669"/>
    <property type="project" value="UniProtKB-KW"/>
</dbReference>
<accession>A0A6I0V837</accession>
<comment type="caution">
    <text evidence="11">The sequence shown here is derived from an EMBL/GenBank/DDBJ whole genome shotgun (WGS) entry which is preliminary data.</text>
</comment>
<dbReference type="GO" id="GO:0032196">
    <property type="term" value="P:transposition"/>
    <property type="evidence" value="ECO:0007669"/>
    <property type="project" value="UniProtKB-KW"/>
</dbReference>
<keyword evidence="7" id="KW-0233">DNA recombination</keyword>
<dbReference type="NCBIfam" id="TIGR01766">
    <property type="entry name" value="IS200/IS605 family accessory protein TnpB-like domain"/>
    <property type="match status" value="1"/>
</dbReference>
<dbReference type="NCBIfam" id="NF040570">
    <property type="entry name" value="guided_TnpB"/>
    <property type="match status" value="1"/>
</dbReference>
<protein>
    <submittedName>
        <fullName evidence="11">IS200/IS605 family element transposase accessory protein TnpB</fullName>
    </submittedName>
</protein>
<dbReference type="InterPro" id="IPR051399">
    <property type="entry name" value="RNA-guided_DNA_endo/Transpos"/>
</dbReference>
<keyword evidence="6" id="KW-0238">DNA-binding</keyword>
<evidence type="ECO:0000259" key="8">
    <source>
        <dbReference type="Pfam" id="PF01385"/>
    </source>
</evidence>
<dbReference type="EMBL" id="WDFR01000009">
    <property type="protein sequence ID" value="KAB6028274.1"/>
    <property type="molecule type" value="Genomic_DNA"/>
</dbReference>
<feature type="domain" description="Cas12f1-like TNB" evidence="9">
    <location>
        <begin position="307"/>
        <end position="374"/>
    </location>
</feature>
<dbReference type="PANTHER" id="PTHR30405:SF25">
    <property type="entry name" value="RNA-GUIDED DNA ENDONUCLEASE INSQ-RELATED"/>
    <property type="match status" value="1"/>
</dbReference>
<keyword evidence="5" id="KW-0862">Zinc</keyword>
<dbReference type="AlphaFoldDB" id="A0A6I0V837"/>
<dbReference type="InterPro" id="IPR010095">
    <property type="entry name" value="Cas12f1-like_TNB"/>
</dbReference>
<comment type="similarity">
    <text evidence="1">In the C-terminal section; belongs to the transposase 35 family.</text>
</comment>
<feature type="domain" description="Probable transposase IS891/IS1136/IS1341" evidence="8">
    <location>
        <begin position="186"/>
        <end position="293"/>
    </location>
</feature>
<evidence type="ECO:0000256" key="2">
    <source>
        <dbReference type="ARBA" id="ARBA00011044"/>
    </source>
</evidence>
<organism evidence="11 12">
    <name type="scientific">Bifidobacterium adolescentis</name>
    <dbReference type="NCBI Taxonomy" id="1680"/>
    <lineage>
        <taxon>Bacteria</taxon>
        <taxon>Bacillati</taxon>
        <taxon>Actinomycetota</taxon>
        <taxon>Actinomycetes</taxon>
        <taxon>Bifidobacteriales</taxon>
        <taxon>Bifidobacteriaceae</taxon>
        <taxon>Bifidobacterium</taxon>
    </lineage>
</organism>
<name>A0A6I0V837_BIFAD</name>
<evidence type="ECO:0000256" key="6">
    <source>
        <dbReference type="ARBA" id="ARBA00023125"/>
    </source>
</evidence>
<evidence type="ECO:0000259" key="10">
    <source>
        <dbReference type="Pfam" id="PF12323"/>
    </source>
</evidence>
<dbReference type="GO" id="GO:0003677">
    <property type="term" value="F:DNA binding"/>
    <property type="evidence" value="ECO:0007669"/>
    <property type="project" value="UniProtKB-KW"/>
</dbReference>
<dbReference type="GO" id="GO:0006310">
    <property type="term" value="P:DNA recombination"/>
    <property type="evidence" value="ECO:0007669"/>
    <property type="project" value="UniProtKB-KW"/>
</dbReference>
<evidence type="ECO:0000256" key="4">
    <source>
        <dbReference type="ARBA" id="ARBA00022723"/>
    </source>
</evidence>
<dbReference type="Pfam" id="PF12323">
    <property type="entry name" value="HTH_OrfB_IS605"/>
    <property type="match status" value="1"/>
</dbReference>
<feature type="domain" description="Transposase putative helix-turn-helix" evidence="10">
    <location>
        <begin position="11"/>
        <end position="52"/>
    </location>
</feature>
<comment type="similarity">
    <text evidence="2">In the N-terminal section; belongs to the transposase 2 family.</text>
</comment>
<dbReference type="Proteomes" id="UP000470926">
    <property type="component" value="Unassembled WGS sequence"/>
</dbReference>
<evidence type="ECO:0000259" key="9">
    <source>
        <dbReference type="Pfam" id="PF07282"/>
    </source>
</evidence>
<keyword evidence="4" id="KW-0479">Metal-binding</keyword>
<gene>
    <name evidence="11" type="ORF">GA542_10020</name>
</gene>
<dbReference type="InterPro" id="IPR001959">
    <property type="entry name" value="Transposase"/>
</dbReference>
<keyword evidence="3" id="KW-0815">Transposition</keyword>
<evidence type="ECO:0000313" key="12">
    <source>
        <dbReference type="Proteomes" id="UP000470926"/>
    </source>
</evidence>
<proteinExistence type="inferred from homology"/>
<dbReference type="InterPro" id="IPR021027">
    <property type="entry name" value="Transposase_put_HTH"/>
</dbReference>
<dbReference type="PANTHER" id="PTHR30405">
    <property type="entry name" value="TRANSPOSASE"/>
    <property type="match status" value="1"/>
</dbReference>
<reference evidence="11 12" key="1">
    <citation type="journal article" date="2019" name="Nat. Med.">
        <title>A library of human gut bacterial isolates paired with longitudinal multiomics data enables mechanistic microbiome research.</title>
        <authorList>
            <person name="Poyet M."/>
            <person name="Groussin M."/>
            <person name="Gibbons S.M."/>
            <person name="Avila-Pacheco J."/>
            <person name="Jiang X."/>
            <person name="Kearney S.M."/>
            <person name="Perrotta A.R."/>
            <person name="Berdy B."/>
            <person name="Zhao S."/>
            <person name="Lieberman T.D."/>
            <person name="Swanson P.K."/>
            <person name="Smith M."/>
            <person name="Roesemann S."/>
            <person name="Alexander J.E."/>
            <person name="Rich S.A."/>
            <person name="Livny J."/>
            <person name="Vlamakis H."/>
            <person name="Clish C."/>
            <person name="Bullock K."/>
            <person name="Deik A."/>
            <person name="Scott J."/>
            <person name="Pierce K.A."/>
            <person name="Xavier R.J."/>
            <person name="Alm E.J."/>
        </authorList>
    </citation>
    <scope>NUCLEOTIDE SEQUENCE [LARGE SCALE GENOMIC DNA]</scope>
    <source>
        <strain evidence="11 12">BIOML-A26</strain>
    </source>
</reference>
<evidence type="ECO:0000256" key="7">
    <source>
        <dbReference type="ARBA" id="ARBA00023172"/>
    </source>
</evidence>
<dbReference type="Pfam" id="PF07282">
    <property type="entry name" value="Cas12f1-like_TNB"/>
    <property type="match status" value="1"/>
</dbReference>
<evidence type="ECO:0000256" key="1">
    <source>
        <dbReference type="ARBA" id="ARBA00008761"/>
    </source>
</evidence>